<sequence>MTAAAEIAERLRQLTPAQRAALNAQLATARASEAKLSPIGKVLPTAGGTAPLTAAQRRLWFLDRLSPGDYAYNSPLPLRLTGPLDTERLEIALRALVARHAVLRTSFGERDGEPFQLISPSVDVRLAHSDLSQLGPEEREERLNLAVVRHAQHRFDLTRAPLIAAELVKLGERDHALLLNLHHIVTDGWSVGVLLRDLDTLYRGERLPPLAIDYADLAYHEAGDDERLAGALEWWRQTLAGLPVTELPTDWPRPPQQSHTGDAVAVTIPPQHGRLVDALARQHGTSAFAVFLAAFAALLHRYTGEQDLAIGSVTANRQRPELEPLIGFFVNTLVMRQRLDPERSFAELVKQTHRTAMAALDHALTPFDRLVESVNPPRDPSRNPLVQVALSVQPDFPATGRLGDSMVTILSADYKATRFDLELHLFPDGAGGWRGVLTYAASLFSRESMEAFAARFRALLTSAVTRPATAVADLALTTSAEREALSAQSTGVPASPYVSLPERFAHHAAARPGHPALICRGEQIGYRELETRVETLAAALAERTPEGTVVAVLGPSSPALIIALLAIWRSGRCYLPLAHDLPPARIAELLADARPSLLLTTASVAQPLAVDVPQASVAELLANAMPRSLPLPGTNQLAYLIYTSGSTGRPKGVMVEHGGLSNLADAQADDIIPDGRTARVLQFAAISFDAFIFEVVMALGHGATLLLPDQGDTVDRLSVTARIRDGGATHVTLPPTLLSHLRPADHPSLAAVVVAGETCPAGLGAWANAVQLFNAYGPTETTVWSTIARVESDAAPTIGRPIRGHRVAVVDAKGAALPSGIAGEIAIGGVGLARGYLGDAQATAARFRTDLRLAPGERFYLTGDRGRLQLDGQIAFLGRTDQQLKLRGYRIEPAEIEAALARHPDVTEAAVTMRDGCLVAFAAPRESAKLDGAELAEFLRQRLPGYMVPDRIVAVPAMPRTRHGKLDLSALVALPGAGSAPRRAAPAGEVEMQVAGIVAGVLGRDAAQAAELDRDADFFTLGGHSLLLLTLRDRLQRVTGRELALATLFAGSSIAQIARTLAWDDDAPGLPDQMLPFRREGNAAPLFLVHPAIGTSLGYGALADALPRDWPVFGLEAPKAEQAHDLTRLAASYVALVRQVAPRGPYRVGGWSLGGAIAFEMARQLEAAGEPVQLVLIDAGLPWRGATRGPLRIGALIVGLGRELLRSVPRSPADITDLARLAGDRNTGTARVVIGLARELMRRWPCFAALSRAWLDYAPGAYGGPTLIVRASTDGAIAAGDPLVETICPHLTRAPEIRVVRAAHLTLLGRKSVAALADAIMNGLATRDGVQP</sequence>
<dbReference type="InterPro" id="IPR042099">
    <property type="entry name" value="ANL_N_sf"/>
</dbReference>
<dbReference type="SUPFAM" id="SSF53474">
    <property type="entry name" value="alpha/beta-Hydrolases"/>
    <property type="match status" value="1"/>
</dbReference>
<evidence type="ECO:0000256" key="2">
    <source>
        <dbReference type="ARBA" id="ARBA00022450"/>
    </source>
</evidence>
<evidence type="ECO:0000256" key="3">
    <source>
        <dbReference type="ARBA" id="ARBA00022553"/>
    </source>
</evidence>
<dbReference type="InterPro" id="IPR001031">
    <property type="entry name" value="Thioesterase"/>
</dbReference>
<dbReference type="InterPro" id="IPR023213">
    <property type="entry name" value="CAT-like_dom_sf"/>
</dbReference>
<dbReference type="InterPro" id="IPR025110">
    <property type="entry name" value="AMP-bd_C"/>
</dbReference>
<dbReference type="SMART" id="SM00824">
    <property type="entry name" value="PKS_TE"/>
    <property type="match status" value="1"/>
</dbReference>
<dbReference type="Gene3D" id="3.30.559.10">
    <property type="entry name" value="Chloramphenicol acetyltransferase-like domain"/>
    <property type="match status" value="1"/>
</dbReference>
<dbReference type="SUPFAM" id="SSF52777">
    <property type="entry name" value="CoA-dependent acyltransferases"/>
    <property type="match status" value="2"/>
</dbReference>
<dbReference type="InterPro" id="IPR010071">
    <property type="entry name" value="AA_adenyl_dom"/>
</dbReference>
<dbReference type="Gene3D" id="3.30.300.30">
    <property type="match status" value="1"/>
</dbReference>
<dbReference type="Pfam" id="PF00668">
    <property type="entry name" value="Condensation"/>
    <property type="match status" value="1"/>
</dbReference>
<dbReference type="InterPro" id="IPR020806">
    <property type="entry name" value="PKS_PP-bd"/>
</dbReference>
<dbReference type="InterPro" id="IPR020845">
    <property type="entry name" value="AMP-binding_CS"/>
</dbReference>
<evidence type="ECO:0000256" key="1">
    <source>
        <dbReference type="ARBA" id="ARBA00001957"/>
    </source>
</evidence>
<dbReference type="Gene3D" id="3.40.50.1820">
    <property type="entry name" value="alpha/beta hydrolase"/>
    <property type="match status" value="1"/>
</dbReference>
<dbReference type="InterPro" id="IPR006162">
    <property type="entry name" value="Ppantetheine_attach_site"/>
</dbReference>
<dbReference type="InterPro" id="IPR001242">
    <property type="entry name" value="Condensation_dom"/>
</dbReference>
<feature type="domain" description="Carrier" evidence="4">
    <location>
        <begin position="985"/>
        <end position="1065"/>
    </location>
</feature>
<dbReference type="Gene3D" id="3.40.50.12780">
    <property type="entry name" value="N-terminal domain of ligase-like"/>
    <property type="match status" value="1"/>
</dbReference>
<dbReference type="RefSeq" id="WP_172115213.1">
    <property type="nucleotide sequence ID" value="NZ_JABFDN010000024.1"/>
</dbReference>
<dbReference type="InterPro" id="IPR020802">
    <property type="entry name" value="TesA-like"/>
</dbReference>
<dbReference type="InterPro" id="IPR029058">
    <property type="entry name" value="AB_hydrolase_fold"/>
</dbReference>
<evidence type="ECO:0000313" key="5">
    <source>
        <dbReference type="EMBL" id="NPU69812.1"/>
    </source>
</evidence>
<dbReference type="PROSITE" id="PS00455">
    <property type="entry name" value="AMP_BINDING"/>
    <property type="match status" value="1"/>
</dbReference>
<name>A0ABX2CNP8_9BRAD</name>
<dbReference type="Pfam" id="PF13193">
    <property type="entry name" value="AMP-binding_C"/>
    <property type="match status" value="1"/>
</dbReference>
<keyword evidence="2" id="KW-0596">Phosphopantetheine</keyword>
<dbReference type="SUPFAM" id="SSF47336">
    <property type="entry name" value="ACP-like"/>
    <property type="match status" value="1"/>
</dbReference>
<gene>
    <name evidence="5" type="ORF">HL667_32810</name>
</gene>
<dbReference type="SUPFAM" id="SSF56801">
    <property type="entry name" value="Acetyl-CoA synthetase-like"/>
    <property type="match status" value="1"/>
</dbReference>
<dbReference type="PROSITE" id="PS50075">
    <property type="entry name" value="CARRIER"/>
    <property type="match status" value="1"/>
</dbReference>
<keyword evidence="6" id="KW-1185">Reference proteome</keyword>
<dbReference type="InterPro" id="IPR000873">
    <property type="entry name" value="AMP-dep_synth/lig_dom"/>
</dbReference>
<dbReference type="InterPro" id="IPR036736">
    <property type="entry name" value="ACP-like_sf"/>
</dbReference>
<dbReference type="PANTHER" id="PTHR45527:SF1">
    <property type="entry name" value="FATTY ACID SYNTHASE"/>
    <property type="match status" value="1"/>
</dbReference>
<reference evidence="5" key="1">
    <citation type="submission" date="2020-05" db="EMBL/GenBank/DDBJ databases">
        <title>Nod-independent and nitrogen-fixing Bradyrhizobium aeschynomene sp. nov. isolated from nodules of Aeschynomene indica.</title>
        <authorList>
            <person name="Zhang Z."/>
        </authorList>
    </citation>
    <scope>NUCLEOTIDE SEQUENCE</scope>
    <source>
        <strain evidence="5">83012</strain>
    </source>
</reference>
<dbReference type="CDD" id="cd19531">
    <property type="entry name" value="LCL_NRPS-like"/>
    <property type="match status" value="1"/>
</dbReference>
<dbReference type="Pfam" id="PF00550">
    <property type="entry name" value="PP-binding"/>
    <property type="match status" value="1"/>
</dbReference>
<comment type="caution">
    <text evidence="5">The sequence shown here is derived from an EMBL/GenBank/DDBJ whole genome shotgun (WGS) entry which is preliminary data.</text>
</comment>
<dbReference type="EMBL" id="JABFDN010000024">
    <property type="protein sequence ID" value="NPU69812.1"/>
    <property type="molecule type" value="Genomic_DNA"/>
</dbReference>
<protein>
    <submittedName>
        <fullName evidence="5">Amino acid adenylation domain-containing protein</fullName>
    </submittedName>
</protein>
<comment type="cofactor">
    <cofactor evidence="1">
        <name>pantetheine 4'-phosphate</name>
        <dbReference type="ChEBI" id="CHEBI:47942"/>
    </cofactor>
</comment>
<dbReference type="Pfam" id="PF00501">
    <property type="entry name" value="AMP-binding"/>
    <property type="match status" value="1"/>
</dbReference>
<dbReference type="Gene3D" id="3.30.559.30">
    <property type="entry name" value="Nonribosomal peptide synthetase, condensation domain"/>
    <property type="match status" value="1"/>
</dbReference>
<dbReference type="Gene3D" id="1.10.1200.10">
    <property type="entry name" value="ACP-like"/>
    <property type="match status" value="1"/>
</dbReference>
<accession>A0ABX2CNP8</accession>
<keyword evidence="3" id="KW-0597">Phosphoprotein</keyword>
<proteinExistence type="predicted"/>
<dbReference type="InterPro" id="IPR045851">
    <property type="entry name" value="AMP-bd_C_sf"/>
</dbReference>
<dbReference type="InterPro" id="IPR009081">
    <property type="entry name" value="PP-bd_ACP"/>
</dbReference>
<dbReference type="Proteomes" id="UP000886476">
    <property type="component" value="Unassembled WGS sequence"/>
</dbReference>
<evidence type="ECO:0000313" key="6">
    <source>
        <dbReference type="Proteomes" id="UP000886476"/>
    </source>
</evidence>
<dbReference type="Pfam" id="PF00975">
    <property type="entry name" value="Thioesterase"/>
    <property type="match status" value="1"/>
</dbReference>
<dbReference type="PANTHER" id="PTHR45527">
    <property type="entry name" value="NONRIBOSOMAL PEPTIDE SYNTHETASE"/>
    <property type="match status" value="1"/>
</dbReference>
<dbReference type="SMART" id="SM00823">
    <property type="entry name" value="PKS_PP"/>
    <property type="match status" value="1"/>
</dbReference>
<organism evidence="5 6">
    <name type="scientific">Bradyrhizobium aeschynomenes</name>
    <dbReference type="NCBI Taxonomy" id="2734909"/>
    <lineage>
        <taxon>Bacteria</taxon>
        <taxon>Pseudomonadati</taxon>
        <taxon>Pseudomonadota</taxon>
        <taxon>Alphaproteobacteria</taxon>
        <taxon>Hyphomicrobiales</taxon>
        <taxon>Nitrobacteraceae</taxon>
        <taxon>Bradyrhizobium</taxon>
    </lineage>
</organism>
<dbReference type="PROSITE" id="PS00012">
    <property type="entry name" value="PHOSPHOPANTETHEINE"/>
    <property type="match status" value="1"/>
</dbReference>
<dbReference type="CDD" id="cd05930">
    <property type="entry name" value="A_NRPS"/>
    <property type="match status" value="1"/>
</dbReference>
<dbReference type="NCBIfam" id="TIGR01733">
    <property type="entry name" value="AA-adenyl-dom"/>
    <property type="match status" value="1"/>
</dbReference>
<evidence type="ECO:0000259" key="4">
    <source>
        <dbReference type="PROSITE" id="PS50075"/>
    </source>
</evidence>